<dbReference type="PANTHER" id="PTHR36741">
    <property type="entry name" value="OS07G0100500 PROTEIN"/>
    <property type="match status" value="1"/>
</dbReference>
<organism evidence="3 4">
    <name type="scientific">Escallonia rubra</name>
    <dbReference type="NCBI Taxonomy" id="112253"/>
    <lineage>
        <taxon>Eukaryota</taxon>
        <taxon>Viridiplantae</taxon>
        <taxon>Streptophyta</taxon>
        <taxon>Embryophyta</taxon>
        <taxon>Tracheophyta</taxon>
        <taxon>Spermatophyta</taxon>
        <taxon>Magnoliopsida</taxon>
        <taxon>eudicotyledons</taxon>
        <taxon>Gunneridae</taxon>
        <taxon>Pentapetalae</taxon>
        <taxon>asterids</taxon>
        <taxon>campanulids</taxon>
        <taxon>Escalloniales</taxon>
        <taxon>Escalloniaceae</taxon>
        <taxon>Escallonia</taxon>
    </lineage>
</organism>
<keyword evidence="4" id="KW-1185">Reference proteome</keyword>
<feature type="chain" id="PRO_5041686745" evidence="2">
    <location>
        <begin position="25"/>
        <end position="346"/>
    </location>
</feature>
<reference evidence="3" key="1">
    <citation type="submission" date="2022-12" db="EMBL/GenBank/DDBJ databases">
        <title>Draft genome assemblies for two species of Escallonia (Escalloniales).</title>
        <authorList>
            <person name="Chanderbali A."/>
            <person name="Dervinis C."/>
            <person name="Anghel I."/>
            <person name="Soltis D."/>
            <person name="Soltis P."/>
            <person name="Zapata F."/>
        </authorList>
    </citation>
    <scope>NUCLEOTIDE SEQUENCE</scope>
    <source>
        <strain evidence="3">UCBG92.1500</strain>
        <tissue evidence="3">Leaf</tissue>
    </source>
</reference>
<protein>
    <submittedName>
        <fullName evidence="3">Uncharacterized protein</fullName>
    </submittedName>
</protein>
<feature type="region of interest" description="Disordered" evidence="1">
    <location>
        <begin position="204"/>
        <end position="242"/>
    </location>
</feature>
<gene>
    <name evidence="3" type="ORF">RJ640_015056</name>
</gene>
<keyword evidence="2" id="KW-0732">Signal</keyword>
<evidence type="ECO:0000256" key="2">
    <source>
        <dbReference type="SAM" id="SignalP"/>
    </source>
</evidence>
<comment type="caution">
    <text evidence="3">The sequence shown here is derived from an EMBL/GenBank/DDBJ whole genome shotgun (WGS) entry which is preliminary data.</text>
</comment>
<dbReference type="EMBL" id="JAVXUO010001732">
    <property type="protein sequence ID" value="KAK2979648.1"/>
    <property type="molecule type" value="Genomic_DNA"/>
</dbReference>
<evidence type="ECO:0000256" key="1">
    <source>
        <dbReference type="SAM" id="MobiDB-lite"/>
    </source>
</evidence>
<dbReference type="Proteomes" id="UP001187471">
    <property type="component" value="Unassembled WGS sequence"/>
</dbReference>
<feature type="compositionally biased region" description="Low complexity" evidence="1">
    <location>
        <begin position="221"/>
        <end position="235"/>
    </location>
</feature>
<dbReference type="AlphaFoldDB" id="A0AA88UEA9"/>
<feature type="signal peptide" evidence="2">
    <location>
        <begin position="1"/>
        <end position="24"/>
    </location>
</feature>
<evidence type="ECO:0000313" key="4">
    <source>
        <dbReference type="Proteomes" id="UP001187471"/>
    </source>
</evidence>
<feature type="compositionally biased region" description="Basic and acidic residues" evidence="1">
    <location>
        <begin position="204"/>
        <end position="219"/>
    </location>
</feature>
<name>A0AA88UEA9_9ASTE</name>
<evidence type="ECO:0000313" key="3">
    <source>
        <dbReference type="EMBL" id="KAK2979648.1"/>
    </source>
</evidence>
<feature type="compositionally biased region" description="Gly residues" evidence="1">
    <location>
        <begin position="136"/>
        <end position="145"/>
    </location>
</feature>
<sequence>MDQLISIFSVCFHVFLCLGPMAESNQGGAVPNFSLKNPRNVVQPFIIPNHETFSSAPEIPDLNLELFLGGCYHEFPQEMQFMPLTSFNEDSRGKLPYIAIQSEQQQSKNVDKSGKNEMKMRVEKKLRKMGSSSSTCGGGYMGGPESGSASSEEVGKTPLSLPQMVTVEKPPFGIPATWAAESASKNVALRRALDSIKFEGNAAYEDHASQDESIDDRGTNESSSSREISENSGDSRQGGEAGLTGRLTDILVDDGDGDLLFEREDGVLQWLQALDMQVMGACRTAERLKPLLKLNQTSGAAEDRFLAHLTQVRFLEILWNVTHLTESLHTSPEPIISSTNSTESTP</sequence>
<proteinExistence type="predicted"/>
<dbReference type="PANTHER" id="PTHR36741:SF1">
    <property type="entry name" value="OS07G0100500 PROTEIN"/>
    <property type="match status" value="1"/>
</dbReference>
<accession>A0AA88UEA9</accession>
<feature type="region of interest" description="Disordered" evidence="1">
    <location>
        <begin position="125"/>
        <end position="157"/>
    </location>
</feature>